<reference evidence="2 3" key="1">
    <citation type="submission" date="2017-04" db="EMBL/GenBank/DDBJ databases">
        <title>Draft genome sequence of Zooshikella ganghwensis VG4 isolated from Red Sea sediments.</title>
        <authorList>
            <person name="Rehman Z."/>
            <person name="Alam I."/>
            <person name="Kamau A."/>
            <person name="Bajic V."/>
            <person name="Leiknes T."/>
        </authorList>
    </citation>
    <scope>NUCLEOTIDE SEQUENCE [LARGE SCALE GENOMIC DNA]</scope>
    <source>
        <strain evidence="2 3">VG4</strain>
    </source>
</reference>
<comment type="caution">
    <text evidence="2">The sequence shown here is derived from an EMBL/GenBank/DDBJ whole genome shotgun (WGS) entry which is preliminary data.</text>
</comment>
<name>A0A4P9VRI7_9GAMM</name>
<dbReference type="SMART" id="SM00382">
    <property type="entry name" value="AAA"/>
    <property type="match status" value="1"/>
</dbReference>
<accession>A0A4P9VRI7</accession>
<dbReference type="SUPFAM" id="SSF52540">
    <property type="entry name" value="P-loop containing nucleoside triphosphate hydrolases"/>
    <property type="match status" value="1"/>
</dbReference>
<dbReference type="Proteomes" id="UP000257039">
    <property type="component" value="Unassembled WGS sequence"/>
</dbReference>
<keyword evidence="3" id="KW-1185">Reference proteome</keyword>
<gene>
    <name evidence="2" type="ORF">B9G39_15260</name>
</gene>
<feature type="domain" description="AAA+ ATPase" evidence="1">
    <location>
        <begin position="70"/>
        <end position="332"/>
    </location>
</feature>
<protein>
    <recommendedName>
        <fullName evidence="1">AAA+ ATPase domain-containing protein</fullName>
    </recommendedName>
</protein>
<sequence length="507" mass="57619">MQSPSYWKPLRWGNCLSLKKSRTQSKMHNDLTVPVCSLTRPNDAIGLSEFSERSNYSSSLQTLLAKIVHPEQAVELLGISGTGKTTLLAYLIKELEKQGWLESDIVVVSTNSYSCWQLRKTIQQCGSRFANCCHTLNSLLLAPQPKVISEGVRIQLLYESLLATGNNAKTTQLEWLSVLLRWIKQLSFSGEVYQQQIVLWWQTLSDQERAFIKHVYGIYQQLLRKKIDRIDADDRLILLKKAYANASIKSRLLIIDDIHLASPLQKDMIKYLIHSASSMVLSSACSIETSDQQQLGIRLTETIVLSSQLRSSKVQVRSALRLGGLLNLGKPVLSVFDEKTEGRRPWLYSVKNIAEEMSLANKLIKEILCSSEESTLLVVSHHGWLLKKLNDYWSKYTQTLVVTENKHDYSADKPAKLLFSLSCSLAGLEADRIIVLGVQQFWRFRKSPEIRYKTLCKVAYQQKRFDLYSLMLKAKQHIIFVCSHAKPILELAAICEKKTIPISTLAI</sequence>
<evidence type="ECO:0000259" key="1">
    <source>
        <dbReference type="SMART" id="SM00382"/>
    </source>
</evidence>
<dbReference type="EMBL" id="NDXW01000001">
    <property type="protein sequence ID" value="RDH44680.1"/>
    <property type="molecule type" value="Genomic_DNA"/>
</dbReference>
<dbReference type="InterPro" id="IPR003593">
    <property type="entry name" value="AAA+_ATPase"/>
</dbReference>
<dbReference type="Gene3D" id="3.40.50.300">
    <property type="entry name" value="P-loop containing nucleotide triphosphate hydrolases"/>
    <property type="match status" value="1"/>
</dbReference>
<evidence type="ECO:0000313" key="3">
    <source>
        <dbReference type="Proteomes" id="UP000257039"/>
    </source>
</evidence>
<organism evidence="2 3">
    <name type="scientific">Zooshikella ganghwensis</name>
    <dbReference type="NCBI Taxonomy" id="202772"/>
    <lineage>
        <taxon>Bacteria</taxon>
        <taxon>Pseudomonadati</taxon>
        <taxon>Pseudomonadota</taxon>
        <taxon>Gammaproteobacteria</taxon>
        <taxon>Oceanospirillales</taxon>
        <taxon>Zooshikellaceae</taxon>
        <taxon>Zooshikella</taxon>
    </lineage>
</organism>
<dbReference type="AlphaFoldDB" id="A0A4P9VRI7"/>
<dbReference type="InterPro" id="IPR027417">
    <property type="entry name" value="P-loop_NTPase"/>
</dbReference>
<evidence type="ECO:0000313" key="2">
    <source>
        <dbReference type="EMBL" id="RDH44680.1"/>
    </source>
</evidence>
<proteinExistence type="predicted"/>